<evidence type="ECO:0000256" key="1">
    <source>
        <dbReference type="SAM" id="Phobius"/>
    </source>
</evidence>
<proteinExistence type="predicted"/>
<keyword evidence="1" id="KW-0472">Membrane</keyword>
<feature type="transmembrane region" description="Helical" evidence="1">
    <location>
        <begin position="92"/>
        <end position="111"/>
    </location>
</feature>
<dbReference type="RefSeq" id="WP_207672980.1">
    <property type="nucleotide sequence ID" value="NZ_JAFREM010000012.1"/>
</dbReference>
<accession>A0ABS3L8V2</accession>
<keyword evidence="1" id="KW-1133">Transmembrane helix</keyword>
<evidence type="ECO:0000313" key="3">
    <source>
        <dbReference type="Proteomes" id="UP000664601"/>
    </source>
</evidence>
<comment type="caution">
    <text evidence="2">The sequence shown here is derived from an EMBL/GenBank/DDBJ whole genome shotgun (WGS) entry which is preliminary data.</text>
</comment>
<protein>
    <submittedName>
        <fullName evidence="2">DUF3810 domain-containing protein</fullName>
    </submittedName>
</protein>
<feature type="transmembrane region" description="Helical" evidence="1">
    <location>
        <begin position="62"/>
        <end position="80"/>
    </location>
</feature>
<dbReference type="Proteomes" id="UP000664601">
    <property type="component" value="Unassembled WGS sequence"/>
</dbReference>
<name>A0ABS3L8V2_9ENTE</name>
<dbReference type="EMBL" id="JAFREM010000012">
    <property type="protein sequence ID" value="MBO1306051.1"/>
    <property type="molecule type" value="Genomic_DNA"/>
</dbReference>
<reference evidence="2 3" key="1">
    <citation type="submission" date="2021-03" db="EMBL/GenBank/DDBJ databases">
        <title>Enterococcal diversity collection.</title>
        <authorList>
            <person name="Gilmore M.S."/>
            <person name="Schwartzman J."/>
            <person name="Van Tyne D."/>
            <person name="Martin M."/>
            <person name="Earl A.M."/>
            <person name="Manson A.L."/>
            <person name="Straub T."/>
            <person name="Salamzade R."/>
            <person name="Saavedra J."/>
            <person name="Lebreton F."/>
            <person name="Prichula J."/>
            <person name="Schaufler K."/>
            <person name="Gaca A."/>
            <person name="Sgardioli B."/>
            <person name="Wagenaar J."/>
            <person name="Strong T."/>
        </authorList>
    </citation>
    <scope>NUCLEOTIDE SEQUENCE [LARGE SCALE GENOMIC DNA]</scope>
    <source>
        <strain evidence="2 3">669A</strain>
    </source>
</reference>
<dbReference type="InterPro" id="IPR024294">
    <property type="entry name" value="DUF3810"/>
</dbReference>
<evidence type="ECO:0000313" key="2">
    <source>
        <dbReference type="EMBL" id="MBO1306051.1"/>
    </source>
</evidence>
<keyword evidence="3" id="KW-1185">Reference proteome</keyword>
<organism evidence="2 3">
    <name type="scientific">Candidatus Enterococcus moelleringii</name>
    <dbReference type="NCBI Taxonomy" id="2815325"/>
    <lineage>
        <taxon>Bacteria</taxon>
        <taxon>Bacillati</taxon>
        <taxon>Bacillota</taxon>
        <taxon>Bacilli</taxon>
        <taxon>Lactobacillales</taxon>
        <taxon>Enterococcaceae</taxon>
        <taxon>Enterococcus</taxon>
    </lineage>
</organism>
<keyword evidence="1" id="KW-0812">Transmembrane</keyword>
<dbReference type="Pfam" id="PF12725">
    <property type="entry name" value="DUF3810"/>
    <property type="match status" value="1"/>
</dbReference>
<sequence length="364" mass="41831">MRNYFLKRWFWVIPGILAFLLTQYARLHPAWTETVYSLTIYPVLANVVGFLPSLVSFSVTEWLMLLFIVACLIAIIFSVRKFIVTKKERKMLVYRGIVSVLAIVSMIYFLFTLLCGLNYYRYTFTDYTGYDIGHSSQGELGQLCANLADELVEIREELPTDIYTSTEFATYSEKSVDAMQELADDYPVLERSFYSHPKPVLLSKIMSSAGITGVFFPFTMESNVNRDVPFYTIPATMTHELAHQVGFMREDEANFIAYLACKEVKDPLMKYSGLSLAFSYAISALNRVSPEKANAVKSRLSPQVQQDRAYNSDYFRRYRGKFYDFSTNVNNTYLKANNQKDGVASYGRMVELLLAEQQHQRNSE</sequence>
<gene>
    <name evidence="2" type="ORF">JZO70_07755</name>
</gene>